<gene>
    <name evidence="8" type="ORF">GSBLH_T00000283001</name>
</gene>
<proteinExistence type="inferred from homology"/>
<evidence type="ECO:0000256" key="4">
    <source>
        <dbReference type="ARBA" id="ARBA00022989"/>
    </source>
</evidence>
<dbReference type="EMBL" id="FN668638">
    <property type="protein sequence ID" value="CBK19874.2"/>
    <property type="molecule type" value="Genomic_DNA"/>
</dbReference>
<feature type="transmembrane region" description="Helical" evidence="7">
    <location>
        <begin position="299"/>
        <end position="326"/>
    </location>
</feature>
<dbReference type="RefSeq" id="XP_012893922.1">
    <property type="nucleotide sequence ID" value="XM_013038468.1"/>
</dbReference>
<evidence type="ECO:0000256" key="2">
    <source>
        <dbReference type="ARBA" id="ARBA00009457"/>
    </source>
</evidence>
<sequence length="334" mass="37272">MNIKKGGYIDRFLQQRLQYYHMKWSRSSLIISFAVIAVLSLVASIISFKIASNAYDHVIVYDGWDYTDSSCHVANATEGRVCMLNFTITKDVSLPLNVYYELDNFYQNHREYINSVDYDQLGGADLDGKTLESSCGSKTYADAAATKVLVPCGYIANSFFNDVFTLRTPNLTLNEHDISYAPDRSRFKNPQGYGQPSTTRQYIYETFPQIPKDRSDDPTKSNFYGGGVEDEHFIVWMRLAGFPRFRKLYGRLEGGELHKGDVVQFEVQSNFEVSTFKGRKALVLATDNGLGGKNYGLGIAFAISAGLSFVLVLGIIIAGMTCPSILPVNGGKFD</sequence>
<dbReference type="Pfam" id="PF03381">
    <property type="entry name" value="CDC50"/>
    <property type="match status" value="1"/>
</dbReference>
<comment type="similarity">
    <text evidence="2 6">Belongs to the CDC50/LEM3 family.</text>
</comment>
<dbReference type="OMA" id="TWNNDQP"/>
<dbReference type="AlphaFoldDB" id="D8LVN5"/>
<dbReference type="GeneID" id="24917598"/>
<comment type="subcellular location">
    <subcellularLocation>
        <location evidence="1">Membrane</location>
        <topology evidence="1">Multi-pass membrane protein</topology>
    </subcellularLocation>
</comment>
<dbReference type="OrthoDB" id="340608at2759"/>
<dbReference type="InterPro" id="IPR005045">
    <property type="entry name" value="CDC50/LEM3_fam"/>
</dbReference>
<dbReference type="Proteomes" id="UP000008312">
    <property type="component" value="Unassembled WGS sequence"/>
</dbReference>
<evidence type="ECO:0000256" key="3">
    <source>
        <dbReference type="ARBA" id="ARBA00022692"/>
    </source>
</evidence>
<evidence type="ECO:0000313" key="9">
    <source>
        <dbReference type="Proteomes" id="UP000008312"/>
    </source>
</evidence>
<keyword evidence="3 7" id="KW-0812">Transmembrane</keyword>
<dbReference type="GO" id="GO:0005783">
    <property type="term" value="C:endoplasmic reticulum"/>
    <property type="evidence" value="ECO:0007669"/>
    <property type="project" value="TreeGrafter"/>
</dbReference>
<feature type="transmembrane region" description="Helical" evidence="7">
    <location>
        <begin position="29"/>
        <end position="48"/>
    </location>
</feature>
<evidence type="ECO:0000256" key="5">
    <source>
        <dbReference type="ARBA" id="ARBA00023136"/>
    </source>
</evidence>
<dbReference type="PANTHER" id="PTHR10926">
    <property type="entry name" value="CELL CYCLE CONTROL PROTEIN 50"/>
    <property type="match status" value="1"/>
</dbReference>
<name>D8LVN5_BLAHO</name>
<keyword evidence="9" id="KW-1185">Reference proteome</keyword>
<evidence type="ECO:0000256" key="7">
    <source>
        <dbReference type="SAM" id="Phobius"/>
    </source>
</evidence>
<evidence type="ECO:0000256" key="1">
    <source>
        <dbReference type="ARBA" id="ARBA00004141"/>
    </source>
</evidence>
<evidence type="ECO:0000256" key="6">
    <source>
        <dbReference type="PIRNR" id="PIRNR015840"/>
    </source>
</evidence>
<dbReference type="GO" id="GO:0005794">
    <property type="term" value="C:Golgi apparatus"/>
    <property type="evidence" value="ECO:0007669"/>
    <property type="project" value="TreeGrafter"/>
</dbReference>
<reference evidence="8" key="1">
    <citation type="submission" date="2010-02" db="EMBL/GenBank/DDBJ databases">
        <title>Sequencing and annotation of the Blastocystis hominis genome.</title>
        <authorList>
            <person name="Wincker P."/>
        </authorList>
    </citation>
    <scope>NUCLEOTIDE SEQUENCE</scope>
    <source>
        <strain evidence="8">Singapore isolate B</strain>
    </source>
</reference>
<dbReference type="GO" id="GO:0005886">
    <property type="term" value="C:plasma membrane"/>
    <property type="evidence" value="ECO:0007669"/>
    <property type="project" value="TreeGrafter"/>
</dbReference>
<protein>
    <submittedName>
        <fullName evidence="8">Uncharacterized protein</fullName>
    </submittedName>
</protein>
<dbReference type="FunCoup" id="D8LVN5">
    <property type="interactions" value="44"/>
</dbReference>
<dbReference type="InParanoid" id="D8LVN5"/>
<evidence type="ECO:0000313" key="8">
    <source>
        <dbReference type="EMBL" id="CBK19874.2"/>
    </source>
</evidence>
<dbReference type="PANTHER" id="PTHR10926:SF0">
    <property type="entry name" value="CDC50, ISOFORM A"/>
    <property type="match status" value="1"/>
</dbReference>
<keyword evidence="4 7" id="KW-1133">Transmembrane helix</keyword>
<organism evidence="8">
    <name type="scientific">Blastocystis hominis</name>
    <dbReference type="NCBI Taxonomy" id="12968"/>
    <lineage>
        <taxon>Eukaryota</taxon>
        <taxon>Sar</taxon>
        <taxon>Stramenopiles</taxon>
        <taxon>Bigyra</taxon>
        <taxon>Opalozoa</taxon>
        <taxon>Opalinata</taxon>
        <taxon>Blastocystidae</taxon>
        <taxon>Blastocystis</taxon>
    </lineage>
</organism>
<keyword evidence="5 6" id="KW-0472">Membrane</keyword>
<accession>D8LVN5</accession>
<dbReference type="PIRSF" id="PIRSF015840">
    <property type="entry name" value="DUF284_TM_euk"/>
    <property type="match status" value="1"/>
</dbReference>